<dbReference type="PROSITE" id="PS51886">
    <property type="entry name" value="TLDC"/>
    <property type="match status" value="1"/>
</dbReference>
<comment type="similarity">
    <text evidence="2">Belongs to the OXR1 family.</text>
</comment>
<feature type="compositionally biased region" description="Basic and acidic residues" evidence="5">
    <location>
        <begin position="164"/>
        <end position="175"/>
    </location>
</feature>
<keyword evidence="3" id="KW-0496">Mitochondrion</keyword>
<sequence length="429" mass="47076">MGKQRSLRSKAIHLVSGLTTVLLNPISDKLSNKSSSGDEAEAQRNLESISEEAEDSVNEPDTSSFTAFLYSLLKDDYFAVESEDGQQSKSAAVADEHEHEAEAEPLAEHENVNVVRESGAKRGLFSRGKQSLGRAMNYATRLALFRSQASERKPSSPTSNDDDNYSKDDGADMKPVESNNEALLMVDLPDMTESSALLSMKTRIKLYASLPALVRGKKWVLLYRCWFIVSLHLDWCTVTCVAMVSLSLAVHGGMAFHSQPFTEKAISTLALVCWYHLLLPICESLVSMFQAVGDRAGAVFGGVVVCPLNPCKSRRYQGSNSTFLFSDAHGEPVIYRPTGANRYYTLCSPDFLALGGGLHFALYLDNDLLNGSSAASETYGNPCLALSQDFEVKEVELWGFALTSQYEQMLAVSQNEAPGICRWSVVRSQ</sequence>
<proteinExistence type="inferred from homology"/>
<dbReference type="OrthoDB" id="26679at2759"/>
<dbReference type="AlphaFoldDB" id="A0A9Q1L2B7"/>
<evidence type="ECO:0000256" key="4">
    <source>
        <dbReference type="ARBA" id="ARBA00040604"/>
    </source>
</evidence>
<dbReference type="Pfam" id="PF07534">
    <property type="entry name" value="TLD"/>
    <property type="match status" value="1"/>
</dbReference>
<dbReference type="GO" id="GO:0005739">
    <property type="term" value="C:mitochondrion"/>
    <property type="evidence" value="ECO:0007669"/>
    <property type="project" value="UniProtKB-SubCell"/>
</dbReference>
<feature type="region of interest" description="Disordered" evidence="5">
    <location>
        <begin position="83"/>
        <end position="114"/>
    </location>
</feature>
<feature type="region of interest" description="Disordered" evidence="5">
    <location>
        <begin position="147"/>
        <end position="175"/>
    </location>
</feature>
<dbReference type="PANTHER" id="PTHR23354">
    <property type="entry name" value="NUCLEOLAR PROTEIN 7/ESTROGEN RECEPTOR COACTIVATOR-RELATED"/>
    <property type="match status" value="1"/>
</dbReference>
<dbReference type="InterPro" id="IPR006571">
    <property type="entry name" value="TLDc_dom"/>
</dbReference>
<accession>A0A9Q1L2B7</accession>
<gene>
    <name evidence="7" type="ORF">Cgig2_008088</name>
</gene>
<dbReference type="SMART" id="SM00584">
    <property type="entry name" value="TLDc"/>
    <property type="match status" value="1"/>
</dbReference>
<evidence type="ECO:0000313" key="7">
    <source>
        <dbReference type="EMBL" id="KAJ8453204.1"/>
    </source>
</evidence>
<protein>
    <recommendedName>
        <fullName evidence="4">Oxidation resistance protein 1</fullName>
    </recommendedName>
</protein>
<evidence type="ECO:0000256" key="1">
    <source>
        <dbReference type="ARBA" id="ARBA00004173"/>
    </source>
</evidence>
<comment type="subcellular location">
    <subcellularLocation>
        <location evidence="1">Mitochondrion</location>
    </subcellularLocation>
</comment>
<feature type="domain" description="TLDc" evidence="6">
    <location>
        <begin position="196"/>
        <end position="401"/>
    </location>
</feature>
<feature type="compositionally biased region" description="Basic and acidic residues" evidence="5">
    <location>
        <begin position="94"/>
        <end position="111"/>
    </location>
</feature>
<evidence type="ECO:0000256" key="3">
    <source>
        <dbReference type="ARBA" id="ARBA00023128"/>
    </source>
</evidence>
<evidence type="ECO:0000259" key="6">
    <source>
        <dbReference type="PROSITE" id="PS51886"/>
    </source>
</evidence>
<evidence type="ECO:0000313" key="8">
    <source>
        <dbReference type="Proteomes" id="UP001153076"/>
    </source>
</evidence>
<keyword evidence="8" id="KW-1185">Reference proteome</keyword>
<dbReference type="Proteomes" id="UP001153076">
    <property type="component" value="Unassembled WGS sequence"/>
</dbReference>
<organism evidence="7 8">
    <name type="scientific">Carnegiea gigantea</name>
    <dbReference type="NCBI Taxonomy" id="171969"/>
    <lineage>
        <taxon>Eukaryota</taxon>
        <taxon>Viridiplantae</taxon>
        <taxon>Streptophyta</taxon>
        <taxon>Embryophyta</taxon>
        <taxon>Tracheophyta</taxon>
        <taxon>Spermatophyta</taxon>
        <taxon>Magnoliopsida</taxon>
        <taxon>eudicotyledons</taxon>
        <taxon>Gunneridae</taxon>
        <taxon>Pentapetalae</taxon>
        <taxon>Caryophyllales</taxon>
        <taxon>Cactineae</taxon>
        <taxon>Cactaceae</taxon>
        <taxon>Cactoideae</taxon>
        <taxon>Echinocereeae</taxon>
        <taxon>Carnegiea</taxon>
    </lineage>
</organism>
<dbReference type="EMBL" id="JAKOGI010000001">
    <property type="protein sequence ID" value="KAJ8453204.1"/>
    <property type="molecule type" value="Genomic_DNA"/>
</dbReference>
<reference evidence="7" key="1">
    <citation type="submission" date="2022-04" db="EMBL/GenBank/DDBJ databases">
        <title>Carnegiea gigantea Genome sequencing and assembly v2.</title>
        <authorList>
            <person name="Copetti D."/>
            <person name="Sanderson M.J."/>
            <person name="Burquez A."/>
            <person name="Wojciechowski M.F."/>
        </authorList>
    </citation>
    <scope>NUCLEOTIDE SEQUENCE</scope>
    <source>
        <strain evidence="7">SGP5-SGP5p</strain>
        <tissue evidence="7">Aerial part</tissue>
    </source>
</reference>
<feature type="region of interest" description="Disordered" evidence="5">
    <location>
        <begin position="28"/>
        <end position="61"/>
    </location>
</feature>
<dbReference type="PANTHER" id="PTHR23354:SF62">
    <property type="entry name" value="MUSTARD, ISOFORM V"/>
    <property type="match status" value="1"/>
</dbReference>
<comment type="caution">
    <text evidence="7">The sequence shown here is derived from an EMBL/GenBank/DDBJ whole genome shotgun (WGS) entry which is preliminary data.</text>
</comment>
<evidence type="ECO:0000256" key="5">
    <source>
        <dbReference type="SAM" id="MobiDB-lite"/>
    </source>
</evidence>
<evidence type="ECO:0000256" key="2">
    <source>
        <dbReference type="ARBA" id="ARBA00009540"/>
    </source>
</evidence>
<name>A0A9Q1L2B7_9CARY</name>
<feature type="compositionally biased region" description="Acidic residues" evidence="5">
    <location>
        <begin position="49"/>
        <end position="58"/>
    </location>
</feature>